<evidence type="ECO:0000259" key="8">
    <source>
        <dbReference type="PROSITE" id="PS00028"/>
    </source>
</evidence>
<dbReference type="InterPro" id="IPR036236">
    <property type="entry name" value="Znf_C2H2_sf"/>
</dbReference>
<evidence type="ECO:0000256" key="6">
    <source>
        <dbReference type="ARBA" id="ARBA00034119"/>
    </source>
</evidence>
<dbReference type="GO" id="GO:0005840">
    <property type="term" value="C:ribosome"/>
    <property type="evidence" value="ECO:0007669"/>
    <property type="project" value="UniProtKB-KW"/>
</dbReference>
<dbReference type="InterPro" id="IPR013087">
    <property type="entry name" value="Znf_C2H2_type"/>
</dbReference>
<dbReference type="EMBL" id="JAVRQU010000018">
    <property type="protein sequence ID" value="KAK5693089.1"/>
    <property type="molecule type" value="Genomic_DNA"/>
</dbReference>
<evidence type="ECO:0000256" key="2">
    <source>
        <dbReference type="ARBA" id="ARBA00011925"/>
    </source>
</evidence>
<dbReference type="PROSITE" id="PS00028">
    <property type="entry name" value="ZINC_FINGER_C2H2_1"/>
    <property type="match status" value="1"/>
</dbReference>
<feature type="region of interest" description="Disordered" evidence="7">
    <location>
        <begin position="156"/>
        <end position="183"/>
    </location>
</feature>
<protein>
    <recommendedName>
        <fullName evidence="2">type I protein arginine methyltransferase</fullName>
        <ecNumber evidence="2">2.1.1.319</ecNumber>
    </recommendedName>
</protein>
<keyword evidence="9" id="KW-0808">Transferase</keyword>
<dbReference type="GO" id="GO:0032259">
    <property type="term" value="P:methylation"/>
    <property type="evidence" value="ECO:0007669"/>
    <property type="project" value="UniProtKB-KW"/>
</dbReference>
<dbReference type="PANTHER" id="PTHR13267">
    <property type="entry name" value="ZINC FINGER PROTEIN 277"/>
    <property type="match status" value="1"/>
</dbReference>
<sequence length="195" mass="21412">MENILPPGWRVVNNTGSWSAPAPPRQDDGSGSDGEGDLTAEDLRPDSPGWEDVEADEGEVASIKCLICEERFDGARKMVGHCKEIHSLDLDRIRKQHKLDFIATIQLINYIRSEVKSGLTSLNPDLNPDVFKQDKYMQPILEDDALLYSVDELADPDDAEDPLAAEAKGDDAESGADAPGEAVRAERVVVERALR</sequence>
<accession>A0AAN7W9X5</accession>
<organism evidence="9 10">
    <name type="scientific">Elasticomyces elasticus</name>
    <dbReference type="NCBI Taxonomy" id="574655"/>
    <lineage>
        <taxon>Eukaryota</taxon>
        <taxon>Fungi</taxon>
        <taxon>Dikarya</taxon>
        <taxon>Ascomycota</taxon>
        <taxon>Pezizomycotina</taxon>
        <taxon>Dothideomycetes</taxon>
        <taxon>Dothideomycetidae</taxon>
        <taxon>Mycosphaerellales</taxon>
        <taxon>Teratosphaeriaceae</taxon>
        <taxon>Elasticomyces</taxon>
    </lineage>
</organism>
<proteinExistence type="inferred from homology"/>
<keyword evidence="3" id="KW-0963">Cytoplasm</keyword>
<dbReference type="EC" id="2.1.1.319" evidence="2"/>
<dbReference type="AlphaFoldDB" id="A0AAN7W9X5"/>
<gene>
    <name evidence="9" type="primary">rmt3</name>
    <name evidence="9" type="ORF">LTR97_010565</name>
</gene>
<keyword evidence="5" id="KW-0862">Zinc</keyword>
<evidence type="ECO:0000313" key="9">
    <source>
        <dbReference type="EMBL" id="KAK5693089.1"/>
    </source>
</evidence>
<name>A0AAN7W9X5_9PEZI</name>
<reference evidence="9" key="1">
    <citation type="submission" date="2023-08" db="EMBL/GenBank/DDBJ databases">
        <title>Black Yeasts Isolated from many extreme environments.</title>
        <authorList>
            <person name="Coleine C."/>
            <person name="Stajich J.E."/>
            <person name="Selbmann L."/>
        </authorList>
    </citation>
    <scope>NUCLEOTIDE SEQUENCE</scope>
    <source>
        <strain evidence="9">CCFEE 5810</strain>
    </source>
</reference>
<keyword evidence="9" id="KW-0689">Ribosomal protein</keyword>
<dbReference type="Proteomes" id="UP001310594">
    <property type="component" value="Unassembled WGS sequence"/>
</dbReference>
<dbReference type="InterPro" id="IPR040048">
    <property type="entry name" value="ZNF277"/>
</dbReference>
<dbReference type="SUPFAM" id="SSF57667">
    <property type="entry name" value="beta-beta-alpha zinc fingers"/>
    <property type="match status" value="1"/>
</dbReference>
<keyword evidence="9" id="KW-0489">Methyltransferase</keyword>
<comment type="similarity">
    <text evidence="6">Belongs to the ZNF277 family.</text>
</comment>
<evidence type="ECO:0000256" key="1">
    <source>
        <dbReference type="ARBA" id="ARBA00004496"/>
    </source>
</evidence>
<dbReference type="GO" id="GO:0046872">
    <property type="term" value="F:metal ion binding"/>
    <property type="evidence" value="ECO:0007669"/>
    <property type="project" value="UniProtKB-KW"/>
</dbReference>
<dbReference type="InterPro" id="IPR049482">
    <property type="entry name" value="ANM3-like_C2H2_Zf"/>
</dbReference>
<dbReference type="Pfam" id="PF21137">
    <property type="entry name" value="ANM3_C2H2_Zf"/>
    <property type="match status" value="1"/>
</dbReference>
<comment type="subcellular location">
    <subcellularLocation>
        <location evidence="1">Cytoplasm</location>
    </subcellularLocation>
</comment>
<comment type="caution">
    <text evidence="9">The sequence shown here is derived from an EMBL/GenBank/DDBJ whole genome shotgun (WGS) entry which is preliminary data.</text>
</comment>
<dbReference type="GO" id="GO:0005737">
    <property type="term" value="C:cytoplasm"/>
    <property type="evidence" value="ECO:0007669"/>
    <property type="project" value="UniProtKB-SubCell"/>
</dbReference>
<keyword evidence="4" id="KW-0479">Metal-binding</keyword>
<feature type="domain" description="C2H2-type" evidence="8">
    <location>
        <begin position="65"/>
        <end position="86"/>
    </location>
</feature>
<dbReference type="GO" id="GO:0035242">
    <property type="term" value="F:protein-arginine omega-N asymmetric methyltransferase activity"/>
    <property type="evidence" value="ECO:0007669"/>
    <property type="project" value="UniProtKB-EC"/>
</dbReference>
<evidence type="ECO:0000313" key="10">
    <source>
        <dbReference type="Proteomes" id="UP001310594"/>
    </source>
</evidence>
<evidence type="ECO:0000256" key="7">
    <source>
        <dbReference type="SAM" id="MobiDB-lite"/>
    </source>
</evidence>
<keyword evidence="9" id="KW-0687">Ribonucleoprotein</keyword>
<evidence type="ECO:0000256" key="3">
    <source>
        <dbReference type="ARBA" id="ARBA00022490"/>
    </source>
</evidence>
<feature type="region of interest" description="Disordered" evidence="7">
    <location>
        <begin position="1"/>
        <end position="55"/>
    </location>
</feature>
<dbReference type="PANTHER" id="PTHR13267:SF3">
    <property type="entry name" value="ZINC FINGER PROTEIN 277"/>
    <property type="match status" value="1"/>
</dbReference>
<evidence type="ECO:0000256" key="5">
    <source>
        <dbReference type="ARBA" id="ARBA00022833"/>
    </source>
</evidence>
<evidence type="ECO:0000256" key="4">
    <source>
        <dbReference type="ARBA" id="ARBA00022723"/>
    </source>
</evidence>